<name>A0A1H8AVP3_9BACT</name>
<feature type="region of interest" description="Disordered" evidence="1">
    <location>
        <begin position="99"/>
        <end position="123"/>
    </location>
</feature>
<dbReference type="Proteomes" id="UP000198984">
    <property type="component" value="Unassembled WGS sequence"/>
</dbReference>
<dbReference type="InterPro" id="IPR025295">
    <property type="entry name" value="eCIS_core_dom"/>
</dbReference>
<proteinExistence type="predicted"/>
<evidence type="ECO:0000313" key="4">
    <source>
        <dbReference type="Proteomes" id="UP000198984"/>
    </source>
</evidence>
<dbReference type="STRING" id="573321.SAMN04488505_10636"/>
<dbReference type="RefSeq" id="WP_162277638.1">
    <property type="nucleotide sequence ID" value="NZ_FOBB01000006.1"/>
</dbReference>
<feature type="domain" description="eCIS core" evidence="2">
    <location>
        <begin position="126"/>
        <end position="202"/>
    </location>
</feature>
<evidence type="ECO:0000259" key="2">
    <source>
        <dbReference type="Pfam" id="PF13699"/>
    </source>
</evidence>
<dbReference type="AlphaFoldDB" id="A0A1H8AVP3"/>
<sequence>MNMPIHHTQTPNGATKTNATVLPAQEPVQPIMPEMGVMPLSVSCKLNIGATGDPLEHEADAMANKVMRMPAASFIQRKCTHCENEEQMQRKPLASFIQKKGSEGGAQASDAVSSKIHASKGSGSAIDDGARTFMENRFGTDFSGVKIHTDNESIQMNRELQSQAFTVGNDIYFNEGKYNPQSESGKQLLAHELTHTVQQSGAASIQRFADDDHHVIDESALSGIFEEADIRNIEKGNKQRDYSQSPYALVNALLLGEYNRFGGYKDYEHFDNFVWDSEKERWISRDEWNKIWDEKSQQWVPRILPIKGEPTKKTPVEYIETEFLAAVEQTPPSAAGFTRIGNAFHTIEDFFAHSNFLELMQHDTSFGTELTTGSVGTSDNTSLYSITSHVTTGTTSEFYDDKFKKDQAASSTTSHAKIAKDYPSNKNHQLAILLASLVIQETAISLKNIFTLKTKAEREKAIKDIVMKRLVSYLRPPSDKDKWWERLIEKGGKAMGETNKEKRDETIVTVNQSPFSPLRGLEANRFGDVRGLGYGNLLMPDTVRFLGKIGSGNLLSITADDLPIPSVSFPIGSGNQTFITIGKIYNFPGLGSIVNQPPDGTSQSRVLPDPPRINQDQPVRPFIGISIEGRTDFLSGK</sequence>
<organism evidence="3 4">
    <name type="scientific">Chitinophaga rupis</name>
    <dbReference type="NCBI Taxonomy" id="573321"/>
    <lineage>
        <taxon>Bacteria</taxon>
        <taxon>Pseudomonadati</taxon>
        <taxon>Bacteroidota</taxon>
        <taxon>Chitinophagia</taxon>
        <taxon>Chitinophagales</taxon>
        <taxon>Chitinophagaceae</taxon>
        <taxon>Chitinophaga</taxon>
    </lineage>
</organism>
<protein>
    <recommendedName>
        <fullName evidence="2">eCIS core domain-containing protein</fullName>
    </recommendedName>
</protein>
<accession>A0A1H8AVP3</accession>
<evidence type="ECO:0000313" key="3">
    <source>
        <dbReference type="EMBL" id="SEM74812.1"/>
    </source>
</evidence>
<dbReference type="EMBL" id="FOBB01000006">
    <property type="protein sequence ID" value="SEM74812.1"/>
    <property type="molecule type" value="Genomic_DNA"/>
</dbReference>
<dbReference type="Pfam" id="PF13699">
    <property type="entry name" value="eCIS_core"/>
    <property type="match status" value="1"/>
</dbReference>
<gene>
    <name evidence="3" type="ORF">SAMN04488505_10636</name>
</gene>
<reference evidence="3 4" key="1">
    <citation type="submission" date="2016-10" db="EMBL/GenBank/DDBJ databases">
        <authorList>
            <person name="de Groot N.N."/>
        </authorList>
    </citation>
    <scope>NUCLEOTIDE SEQUENCE [LARGE SCALE GENOMIC DNA]</scope>
    <source>
        <strain evidence="3 4">DSM 21039</strain>
    </source>
</reference>
<evidence type="ECO:0000256" key="1">
    <source>
        <dbReference type="SAM" id="MobiDB-lite"/>
    </source>
</evidence>
<keyword evidence="4" id="KW-1185">Reference proteome</keyword>
<dbReference type="OrthoDB" id="4317910at2"/>